<dbReference type="Gene3D" id="3.40.630.40">
    <property type="entry name" value="Zn-dependent exopeptidases"/>
    <property type="match status" value="1"/>
</dbReference>
<dbReference type="OrthoDB" id="9815326at2"/>
<reference evidence="1 2" key="1">
    <citation type="submission" date="2018-05" db="EMBL/GenBank/DDBJ databases">
        <title>Pararhodobacter marina sp. nov., isolated from deep-sea water of the Indian Ocean.</title>
        <authorList>
            <person name="Lai Q.Sr."/>
            <person name="Liu X."/>
            <person name="Shao Z."/>
        </authorList>
    </citation>
    <scope>NUCLEOTIDE SEQUENCE [LARGE SCALE GENOMIC DNA]</scope>
    <source>
        <strain evidence="1 2">CIC4N-9</strain>
    </source>
</reference>
<keyword evidence="2" id="KW-1185">Reference proteome</keyword>
<keyword evidence="1" id="KW-0378">Hydrolase</keyword>
<dbReference type="Proteomes" id="UP000244940">
    <property type="component" value="Unassembled WGS sequence"/>
</dbReference>
<name>A0A2U2C7E5_9RHOB</name>
<proteinExistence type="predicted"/>
<dbReference type="SUPFAM" id="SSF53187">
    <property type="entry name" value="Zn-dependent exopeptidases"/>
    <property type="match status" value="1"/>
</dbReference>
<dbReference type="Pfam" id="PF05013">
    <property type="entry name" value="FGase"/>
    <property type="match status" value="1"/>
</dbReference>
<dbReference type="RefSeq" id="WP_109534186.1">
    <property type="nucleotide sequence ID" value="NZ_QEYD01000009.1"/>
</dbReference>
<evidence type="ECO:0000313" key="2">
    <source>
        <dbReference type="Proteomes" id="UP000244940"/>
    </source>
</evidence>
<protein>
    <submittedName>
        <fullName evidence="1">N-formylglutamate amidohydrolase</fullName>
    </submittedName>
</protein>
<sequence length="277" mass="29329">MPPDTLSTTSHPRFDAIVEHWRANGTPGLDPAPAGLVVICEHASNALPEGYPQLGGDLGLSDAARLSHAAYDIGAAGLARGLAARLAPETGGALLVTAPLSRLAYDLNRAPDHPGAMPPRSEIHDIPGNRDLTPADRLARTEAICLPFHASLAAEIARLVALGRRPALIAVHSFTPVYHGETRRVEFGVIHDEDPTLSLAVIEAAQGSGLETRLNEPYSAAGDVTHTIRLHAVPLRLPNTMLEIRNDLIADAPAQKAMAERLAPILTQALRAANALR</sequence>
<dbReference type="GeneID" id="94366232"/>
<dbReference type="EMBL" id="QEYD01000009">
    <property type="protein sequence ID" value="PWE27771.1"/>
    <property type="molecule type" value="Genomic_DNA"/>
</dbReference>
<dbReference type="InterPro" id="IPR007709">
    <property type="entry name" value="N-FG_amidohydro"/>
</dbReference>
<accession>A0A2U2C7E5</accession>
<dbReference type="GO" id="GO:0016787">
    <property type="term" value="F:hydrolase activity"/>
    <property type="evidence" value="ECO:0007669"/>
    <property type="project" value="UniProtKB-KW"/>
</dbReference>
<dbReference type="AlphaFoldDB" id="A0A2U2C7E5"/>
<dbReference type="InterPro" id="IPR011227">
    <property type="entry name" value="UCP029730"/>
</dbReference>
<evidence type="ECO:0000313" key="1">
    <source>
        <dbReference type="EMBL" id="PWE27771.1"/>
    </source>
</evidence>
<dbReference type="PIRSF" id="PIRSF029730">
    <property type="entry name" value="UCP029730"/>
    <property type="match status" value="1"/>
</dbReference>
<gene>
    <name evidence="1" type="ORF">C4N9_15155</name>
</gene>
<organism evidence="1 2">
    <name type="scientific">Pararhodobacter marinus</name>
    <dbReference type="NCBI Taxonomy" id="2184063"/>
    <lineage>
        <taxon>Bacteria</taxon>
        <taxon>Pseudomonadati</taxon>
        <taxon>Pseudomonadota</taxon>
        <taxon>Alphaproteobacteria</taxon>
        <taxon>Rhodobacterales</taxon>
        <taxon>Paracoccaceae</taxon>
        <taxon>Pararhodobacter</taxon>
    </lineage>
</organism>
<comment type="caution">
    <text evidence="1">The sequence shown here is derived from an EMBL/GenBank/DDBJ whole genome shotgun (WGS) entry which is preliminary data.</text>
</comment>